<evidence type="ECO:0000256" key="7">
    <source>
        <dbReference type="ARBA" id="ARBA00048372"/>
    </source>
</evidence>
<dbReference type="OrthoDB" id="9802238at2"/>
<dbReference type="Gene3D" id="3.40.1160.10">
    <property type="entry name" value="Acetylglutamate kinase-like"/>
    <property type="match status" value="1"/>
</dbReference>
<comment type="subcellular location">
    <subcellularLocation>
        <location evidence="8">Cytoplasm</location>
    </subcellularLocation>
</comment>
<dbReference type="InterPro" id="IPR033719">
    <property type="entry name" value="NAGS_kin"/>
</dbReference>
<proteinExistence type="inferred from homology"/>
<comment type="catalytic activity">
    <reaction evidence="7 8">
        <text>L-glutamate + acetyl-CoA = N-acetyl-L-glutamate + CoA + H(+)</text>
        <dbReference type="Rhea" id="RHEA:24292"/>
        <dbReference type="ChEBI" id="CHEBI:15378"/>
        <dbReference type="ChEBI" id="CHEBI:29985"/>
        <dbReference type="ChEBI" id="CHEBI:44337"/>
        <dbReference type="ChEBI" id="CHEBI:57287"/>
        <dbReference type="ChEBI" id="CHEBI:57288"/>
        <dbReference type="EC" id="2.3.1.1"/>
    </reaction>
</comment>
<evidence type="ECO:0000256" key="6">
    <source>
        <dbReference type="ARBA" id="ARBA00023315"/>
    </source>
</evidence>
<evidence type="ECO:0000256" key="1">
    <source>
        <dbReference type="ARBA" id="ARBA00004925"/>
    </source>
</evidence>
<dbReference type="NCBIfam" id="NF003641">
    <property type="entry name" value="PRK05279.1"/>
    <property type="match status" value="1"/>
</dbReference>
<reference evidence="10 11" key="1">
    <citation type="submission" date="2018-05" db="EMBL/GenBank/DDBJ databases">
        <title>Leucothrix arctica sp. nov., isolated from Arctic seawater.</title>
        <authorList>
            <person name="Choi A."/>
            <person name="Baek K."/>
        </authorList>
    </citation>
    <scope>NUCLEOTIDE SEQUENCE [LARGE SCALE GENOMIC DNA]</scope>
    <source>
        <strain evidence="10 11">JCM 18388</strain>
    </source>
</reference>
<dbReference type="NCBIfam" id="TIGR01890">
    <property type="entry name" value="N-Ac-Glu-synth"/>
    <property type="match status" value="1"/>
</dbReference>
<dbReference type="PANTHER" id="PTHR30602">
    <property type="entry name" value="AMINO-ACID ACETYLTRANSFERASE"/>
    <property type="match status" value="1"/>
</dbReference>
<accession>A0A317CER1</accession>
<dbReference type="RefSeq" id="WP_109838315.1">
    <property type="nucleotide sequence ID" value="NZ_QGKM01000041.1"/>
</dbReference>
<dbReference type="GO" id="GO:0006526">
    <property type="term" value="P:L-arginine biosynthetic process"/>
    <property type="evidence" value="ECO:0007669"/>
    <property type="project" value="UniProtKB-UniRule"/>
</dbReference>
<organism evidence="10 11">
    <name type="scientific">Leucothrix pacifica</name>
    <dbReference type="NCBI Taxonomy" id="1247513"/>
    <lineage>
        <taxon>Bacteria</taxon>
        <taxon>Pseudomonadati</taxon>
        <taxon>Pseudomonadota</taxon>
        <taxon>Gammaproteobacteria</taxon>
        <taxon>Thiotrichales</taxon>
        <taxon>Thiotrichaceae</taxon>
        <taxon>Leucothrix</taxon>
    </lineage>
</organism>
<comment type="caution">
    <text evidence="10">The sequence shown here is derived from an EMBL/GenBank/DDBJ whole genome shotgun (WGS) entry which is preliminary data.</text>
</comment>
<dbReference type="InterPro" id="IPR000182">
    <property type="entry name" value="GNAT_dom"/>
</dbReference>
<comment type="miscellaneous">
    <text evidence="8">In bacteria which possess the bifunctional enzyme ornithine acetyltransferase/N-acetylglutamate synthase (ArgJ), ArgA fulfills an anaplerotic role.</text>
</comment>
<dbReference type="Pfam" id="PF00583">
    <property type="entry name" value="Acetyltransf_1"/>
    <property type="match status" value="1"/>
</dbReference>
<dbReference type="CDD" id="cd04301">
    <property type="entry name" value="NAT_SF"/>
    <property type="match status" value="1"/>
</dbReference>
<dbReference type="HAMAP" id="MF_01105">
    <property type="entry name" value="N_acetyl_glu_synth"/>
    <property type="match status" value="1"/>
</dbReference>
<evidence type="ECO:0000256" key="8">
    <source>
        <dbReference type="HAMAP-Rule" id="MF_01105"/>
    </source>
</evidence>
<feature type="domain" description="N-acetyltransferase" evidence="9">
    <location>
        <begin position="282"/>
        <end position="429"/>
    </location>
</feature>
<comment type="similarity">
    <text evidence="2 8">Belongs to the acetyltransferase family. ArgA subfamily.</text>
</comment>
<dbReference type="Gene3D" id="3.40.630.30">
    <property type="match status" value="1"/>
</dbReference>
<dbReference type="UniPathway" id="UPA00068">
    <property type="reaction ID" value="UER00106"/>
</dbReference>
<dbReference type="Pfam" id="PF00696">
    <property type="entry name" value="AA_kinase"/>
    <property type="match status" value="1"/>
</dbReference>
<dbReference type="SUPFAM" id="SSF55729">
    <property type="entry name" value="Acyl-CoA N-acyltransferases (Nat)"/>
    <property type="match status" value="1"/>
</dbReference>
<keyword evidence="5 8" id="KW-0808">Transferase</keyword>
<dbReference type="EMBL" id="QGKM01000041">
    <property type="protein sequence ID" value="PWQ95843.1"/>
    <property type="molecule type" value="Genomic_DNA"/>
</dbReference>
<dbReference type="InterPro" id="IPR016181">
    <property type="entry name" value="Acyl_CoA_acyltransferase"/>
</dbReference>
<evidence type="ECO:0000313" key="11">
    <source>
        <dbReference type="Proteomes" id="UP000245539"/>
    </source>
</evidence>
<dbReference type="EC" id="2.3.1.1" evidence="8"/>
<dbReference type="GO" id="GO:0005737">
    <property type="term" value="C:cytoplasm"/>
    <property type="evidence" value="ECO:0007669"/>
    <property type="project" value="UniProtKB-SubCell"/>
</dbReference>
<dbReference type="PIRSF" id="PIRSF000423">
    <property type="entry name" value="ArgA"/>
    <property type="match status" value="1"/>
</dbReference>
<dbReference type="InterPro" id="IPR036393">
    <property type="entry name" value="AceGlu_kinase-like_sf"/>
</dbReference>
<keyword evidence="6 8" id="KW-0012">Acyltransferase</keyword>
<evidence type="ECO:0000256" key="3">
    <source>
        <dbReference type="ARBA" id="ARBA00022571"/>
    </source>
</evidence>
<sequence length="429" mass="47882">MPLNHHSLVGFFREAAPYIHMHRGKTFVIAVSGDALMHESIGNLFSDIAILSTLGARIVLVHGARPQIEAHLTANNHKGRIHKGLRITDDKTLAYSKAAIGAARLEIENHLNRALNRPPIVNNSLGIVSGNFITAKPIGVIDGVDHLHTGKVRKINHQQLGQLLSNGNIVLLSPMGYSPTGQIYNVLFEEVAGFAANKLKADKLIFVHERTYLPDLPKQLNLSQLDDIKNSSTERLLKEISHAIHHNVERAHLIDPNIDGGLLLELYTRDGAGVMIDNSHYDEPRQANIDDVSGILDLIRPLEAEGILTKRSREQLELDIGNFSVIERDKKVIGCAALYVIEGTEFGELACLAIHPNYRNSNRGQRIFDHIKSKARNLNIKNLFILSTQSVDWFTELGFKPFEFKKLPQSRRDTQIKSRKSKSMILPLP</sequence>
<dbReference type="Proteomes" id="UP000245539">
    <property type="component" value="Unassembled WGS sequence"/>
</dbReference>
<evidence type="ECO:0000256" key="5">
    <source>
        <dbReference type="ARBA" id="ARBA00022679"/>
    </source>
</evidence>
<keyword evidence="4 8" id="KW-0028">Amino-acid biosynthesis</keyword>
<keyword evidence="3 8" id="KW-0055">Arginine biosynthesis</keyword>
<protein>
    <recommendedName>
        <fullName evidence="8">Amino-acid acetyltransferase</fullName>
        <ecNumber evidence="8">2.3.1.1</ecNumber>
    </recommendedName>
    <alternativeName>
        <fullName evidence="8">N-acetylglutamate synthase</fullName>
        <shortName evidence="8">AGS</shortName>
        <shortName evidence="8">NAGS</shortName>
    </alternativeName>
</protein>
<dbReference type="SUPFAM" id="SSF53633">
    <property type="entry name" value="Carbamate kinase-like"/>
    <property type="match status" value="1"/>
</dbReference>
<keyword evidence="11" id="KW-1185">Reference proteome</keyword>
<comment type="pathway">
    <text evidence="1 8">Amino-acid biosynthesis; L-arginine biosynthesis; N(2)-acetyl-L-ornithine from L-glutamate: step 1/4.</text>
</comment>
<name>A0A317CER1_9GAMM</name>
<evidence type="ECO:0000256" key="4">
    <source>
        <dbReference type="ARBA" id="ARBA00022605"/>
    </source>
</evidence>
<dbReference type="GO" id="GO:0004042">
    <property type="term" value="F:L-glutamate N-acetyltransferase activity"/>
    <property type="evidence" value="ECO:0007669"/>
    <property type="project" value="UniProtKB-UniRule"/>
</dbReference>
<keyword evidence="8" id="KW-0963">Cytoplasm</keyword>
<dbReference type="InterPro" id="IPR001048">
    <property type="entry name" value="Asp/Glu/Uridylate_kinase"/>
</dbReference>
<dbReference type="PROSITE" id="PS51186">
    <property type="entry name" value="GNAT"/>
    <property type="match status" value="1"/>
</dbReference>
<dbReference type="InterPro" id="IPR010167">
    <property type="entry name" value="NH2A_AcTrfase"/>
</dbReference>
<evidence type="ECO:0000259" key="9">
    <source>
        <dbReference type="PROSITE" id="PS51186"/>
    </source>
</evidence>
<gene>
    <name evidence="8" type="primary">argA</name>
    <name evidence="10" type="ORF">DKW60_13865</name>
</gene>
<dbReference type="CDD" id="cd04237">
    <property type="entry name" value="AAK_NAGS-ABP"/>
    <property type="match status" value="1"/>
</dbReference>
<dbReference type="AlphaFoldDB" id="A0A317CER1"/>
<evidence type="ECO:0000256" key="2">
    <source>
        <dbReference type="ARBA" id="ARBA00009145"/>
    </source>
</evidence>
<dbReference type="PANTHER" id="PTHR30602:SF12">
    <property type="entry name" value="AMINO-ACID ACETYLTRANSFERASE NAGS1, CHLOROPLASTIC-RELATED"/>
    <property type="match status" value="1"/>
</dbReference>
<evidence type="ECO:0000313" key="10">
    <source>
        <dbReference type="EMBL" id="PWQ95843.1"/>
    </source>
</evidence>